<dbReference type="Gene3D" id="3.40.50.10540">
    <property type="entry name" value="Crotonobetainyl-coa:carnitine coa-transferase, domain 1"/>
    <property type="match status" value="1"/>
</dbReference>
<evidence type="ECO:0000313" key="3">
    <source>
        <dbReference type="Proteomes" id="UP000249524"/>
    </source>
</evidence>
<dbReference type="InterPro" id="IPR023606">
    <property type="entry name" value="CoA-Trfase_III_dom_1_sf"/>
</dbReference>
<evidence type="ECO:0000256" key="1">
    <source>
        <dbReference type="ARBA" id="ARBA00022679"/>
    </source>
</evidence>
<organism evidence="2 3">
    <name type="scientific">Phenylobacterium kunshanense</name>
    <dbReference type="NCBI Taxonomy" id="1445034"/>
    <lineage>
        <taxon>Bacteria</taxon>
        <taxon>Pseudomonadati</taxon>
        <taxon>Pseudomonadota</taxon>
        <taxon>Alphaproteobacteria</taxon>
        <taxon>Caulobacterales</taxon>
        <taxon>Caulobacteraceae</taxon>
        <taxon>Phenylobacterium</taxon>
    </lineage>
</organism>
<proteinExistence type="predicted"/>
<keyword evidence="1 2" id="KW-0808">Transferase</keyword>
<evidence type="ECO:0000313" key="2">
    <source>
        <dbReference type="EMBL" id="RAK64979.1"/>
    </source>
</evidence>
<keyword evidence="3" id="KW-1185">Reference proteome</keyword>
<comment type="caution">
    <text evidence="2">The sequence shown here is derived from an EMBL/GenBank/DDBJ whole genome shotgun (WGS) entry which is preliminary data.</text>
</comment>
<dbReference type="Gene3D" id="3.30.1540.10">
    <property type="entry name" value="formyl-coa transferase, domain 3"/>
    <property type="match status" value="1"/>
</dbReference>
<accession>A0A328BE18</accession>
<dbReference type="PANTHER" id="PTHR48207">
    <property type="entry name" value="SUCCINATE--HYDROXYMETHYLGLUTARATE COA-TRANSFERASE"/>
    <property type="match status" value="1"/>
</dbReference>
<dbReference type="RefSeq" id="WP_111276517.1">
    <property type="nucleotide sequence ID" value="NZ_QFYS01000005.1"/>
</dbReference>
<dbReference type="InterPro" id="IPR003673">
    <property type="entry name" value="CoA-Trfase_fam_III"/>
</dbReference>
<gene>
    <name evidence="2" type="ORF">DJ019_13320</name>
</gene>
<dbReference type="OrthoDB" id="7488526at2"/>
<dbReference type="GO" id="GO:0008410">
    <property type="term" value="F:CoA-transferase activity"/>
    <property type="evidence" value="ECO:0007669"/>
    <property type="project" value="TreeGrafter"/>
</dbReference>
<dbReference type="Proteomes" id="UP000249524">
    <property type="component" value="Unassembled WGS sequence"/>
</dbReference>
<name>A0A328BE18_9CAUL</name>
<dbReference type="Pfam" id="PF02515">
    <property type="entry name" value="CoA_transf_3"/>
    <property type="match status" value="1"/>
</dbReference>
<reference evidence="2 3" key="1">
    <citation type="submission" date="2018-05" db="EMBL/GenBank/DDBJ databases">
        <authorList>
            <person name="Lanie J.A."/>
            <person name="Ng W.-L."/>
            <person name="Kazmierczak K.M."/>
            <person name="Andrzejewski T.M."/>
            <person name="Davidsen T.M."/>
            <person name="Wayne K.J."/>
            <person name="Tettelin H."/>
            <person name="Glass J.I."/>
            <person name="Rusch D."/>
            <person name="Podicherti R."/>
            <person name="Tsui H.-C.T."/>
            <person name="Winkler M.E."/>
        </authorList>
    </citation>
    <scope>NUCLEOTIDE SEQUENCE [LARGE SCALE GENOMIC DNA]</scope>
    <source>
        <strain evidence="2 3">BUT-10</strain>
    </source>
</reference>
<dbReference type="EMBL" id="QFYS01000005">
    <property type="protein sequence ID" value="RAK64979.1"/>
    <property type="molecule type" value="Genomic_DNA"/>
</dbReference>
<dbReference type="InterPro" id="IPR044855">
    <property type="entry name" value="CoA-Trfase_III_dom3_sf"/>
</dbReference>
<dbReference type="SUPFAM" id="SSF89796">
    <property type="entry name" value="CoA-transferase family III (CaiB/BaiF)"/>
    <property type="match status" value="1"/>
</dbReference>
<dbReference type="AlphaFoldDB" id="A0A328BE18"/>
<dbReference type="PANTHER" id="PTHR48207:SF3">
    <property type="entry name" value="SUCCINATE--HYDROXYMETHYLGLUTARATE COA-TRANSFERASE"/>
    <property type="match status" value="1"/>
</dbReference>
<protein>
    <submittedName>
        <fullName evidence="2">CoA transferase</fullName>
    </submittedName>
</protein>
<dbReference type="InterPro" id="IPR050483">
    <property type="entry name" value="CoA-transferase_III_domain"/>
</dbReference>
<sequence>MTDAAAPASAPGPLSDLVVIEMGTLIAGPFCGQILGDFGAEVIKVEDPKVGDPMRQWGRSLPKGLSPWWPVIGRNKKSVGLDLRKPEGQALARELIAGADVVIENFRPGAMEKWGLGYEALSKINPRLIMARVSGFGQTGPYSQRAGYGLIGEAMGGLRYVTGEPDRAPARAGISIGDSLAAMHSVMGILMALHHRERTGQGQVIDAALYESVLAVMENLVTEYDLTGYVRERSGSVLPGIAPSNAYPCRNGEMILIGGNGDNVYARLTEAMGRPDLKDDPKFVSHAARGEHQAELDGIIAEWTSGYALGDLLKLLEDKGVPASRVFRAPDMLEDPQYQAREAIVSVEHPVFGPVRMQNAFPKLSATPGKVRWPGPALGQHTNEVLAARAGCSPERLAELRAAGVI</sequence>